<dbReference type="GO" id="GO:0004222">
    <property type="term" value="F:metalloendopeptidase activity"/>
    <property type="evidence" value="ECO:0007669"/>
    <property type="project" value="InterPro"/>
</dbReference>
<feature type="binding site" evidence="4">
    <location>
        <position position="500"/>
    </location>
    <ligand>
        <name>Zn(2+)</name>
        <dbReference type="ChEBI" id="CHEBI:29105"/>
        <note>catalytic</note>
    </ligand>
</feature>
<keyword evidence="6" id="KW-0472">Membrane</keyword>
<evidence type="ECO:0000256" key="1">
    <source>
        <dbReference type="ARBA" id="ARBA00023157"/>
    </source>
</evidence>
<keyword evidence="9" id="KW-0401">Integrin</keyword>
<organism evidence="9 10">
    <name type="scientific">Lachnellula subtilissima</name>
    <dbReference type="NCBI Taxonomy" id="602034"/>
    <lineage>
        <taxon>Eukaryota</taxon>
        <taxon>Fungi</taxon>
        <taxon>Dikarya</taxon>
        <taxon>Ascomycota</taxon>
        <taxon>Pezizomycotina</taxon>
        <taxon>Leotiomycetes</taxon>
        <taxon>Helotiales</taxon>
        <taxon>Lachnaceae</taxon>
        <taxon>Lachnellula</taxon>
    </lineage>
</organism>
<dbReference type="GO" id="GO:0046872">
    <property type="term" value="F:metal ion binding"/>
    <property type="evidence" value="ECO:0007669"/>
    <property type="project" value="UniProtKB-KW"/>
</dbReference>
<evidence type="ECO:0000256" key="5">
    <source>
        <dbReference type="SAM" id="MobiDB-lite"/>
    </source>
</evidence>
<proteinExistence type="predicted"/>
<keyword evidence="6" id="KW-0812">Transmembrane</keyword>
<comment type="caution">
    <text evidence="9">The sequence shown here is derived from an EMBL/GenBank/DDBJ whole genome shotgun (WGS) entry which is preliminary data.</text>
</comment>
<sequence>MQPSGCLAWDSNDLNFESTAHRLYAKLRVHLDDPLNNGFGSELRGGDNLQEVDSDPAIRGIRDEDYEVYKEHSGGYPHSQQRNPITYLSSVDNAVLHTPSNRIHALSQFSLTFDLHEEKQHIKLILSPNHDVIADGAMVSYLAPDGTISNSVPIDRAEYRVFKGQALLQRYIGAEWENVGWARVMVQRDGAHPLFEGAFRVDGNHHHIQTRTNYMQTRHNLDPVPQESNHEYMVVWRDSDIVGAFSEDGDGVLHTELKRGAGEDPSCSADGLRFNTQLDHPVYRAMLKRDDKFWGSESTRSIFGRQIDGQTGGNSAGINLTSNIGQTAGCPSTRKVALVGVATDCTYTGQFANDSAVRSNIISVINTASTQYEDSFNITLGLKNLTVSPSNCPATAQAAAPWNIGCSDNVTIQDRLNLFSAWRGERGDQNAYWTLLSTCATGSAVGLAWLGQACVTTSQVAAGSSGGGNETISGANVVVRTSTEWQVVAHETGHTFGAVHDCTSQTCADGTTVASQQCCPLSADTCDAGGAYIMNPSTGSNIQKFSPCTIGNICAGFGRNSVKTTCLAANKDVSIITGSQCGNGIVEAGEDCDCGGTSGCGSNPCCDASTCKFKSGSVCDPSNEDCCSSTCQFASNGTICRASTGSCDPQETCSGTAATCPVDANAPDGTKCGNSSSLACAAGQCTSRDLQCKTLMGSYTTGNDTYACSSSGCQISCASPEFGSNVCYSMQQNFLDGTSCQGGGKCANGQCTGSSVGKEIQSWIQKNRTLVIAIASVVGGLLIIAILSCCVSRVRRNKIAKARQLALAQNVPPPGWNGGRRGPPNQWNNGMPPPPLNPEMRGANGSPRGAGGNGNSAGWDQNGRWQPPAPSWQPTVRYA</sequence>
<keyword evidence="4" id="KW-0479">Metal-binding</keyword>
<dbReference type="InterPro" id="IPR036436">
    <property type="entry name" value="Disintegrin_dom_sf"/>
</dbReference>
<feature type="domain" description="Peptidase M12B" evidence="8">
    <location>
        <begin position="334"/>
        <end position="553"/>
    </location>
</feature>
<dbReference type="PROSITE" id="PS50215">
    <property type="entry name" value="ADAM_MEPRO"/>
    <property type="match status" value="1"/>
</dbReference>
<dbReference type="InterPro" id="IPR034028">
    <property type="entry name" value="ZnMc_ADAM_fungal"/>
</dbReference>
<feature type="active site" evidence="4">
    <location>
        <position position="491"/>
    </location>
</feature>
<feature type="transmembrane region" description="Helical" evidence="6">
    <location>
        <begin position="770"/>
        <end position="791"/>
    </location>
</feature>
<dbReference type="GO" id="GO:0007229">
    <property type="term" value="P:integrin-mediated signaling pathway"/>
    <property type="evidence" value="ECO:0007669"/>
    <property type="project" value="UniProtKB-KW"/>
</dbReference>
<dbReference type="SUPFAM" id="SSF57552">
    <property type="entry name" value="Blood coagulation inhibitor (disintegrin)"/>
    <property type="match status" value="1"/>
</dbReference>
<keyword evidence="6" id="KW-1133">Transmembrane helix</keyword>
<evidence type="ECO:0000313" key="9">
    <source>
        <dbReference type="EMBL" id="TVY32459.1"/>
    </source>
</evidence>
<dbReference type="PANTHER" id="PTHR11905">
    <property type="entry name" value="ADAM A DISINTEGRIN AND METALLOPROTEASE DOMAIN"/>
    <property type="match status" value="1"/>
</dbReference>
<dbReference type="Gene3D" id="4.10.70.10">
    <property type="entry name" value="Disintegrin domain"/>
    <property type="match status" value="1"/>
</dbReference>
<dbReference type="Proteomes" id="UP000462212">
    <property type="component" value="Unassembled WGS sequence"/>
</dbReference>
<dbReference type="Pfam" id="PF00200">
    <property type="entry name" value="Disintegrin"/>
    <property type="match status" value="1"/>
</dbReference>
<evidence type="ECO:0000256" key="3">
    <source>
        <dbReference type="ARBA" id="ARBA00074021"/>
    </source>
</evidence>
<evidence type="ECO:0000256" key="4">
    <source>
        <dbReference type="PROSITE-ProRule" id="PRU00276"/>
    </source>
</evidence>
<dbReference type="Pfam" id="PF13688">
    <property type="entry name" value="Reprolysin_5"/>
    <property type="match status" value="1"/>
</dbReference>
<feature type="binding site" evidence="4">
    <location>
        <position position="494"/>
    </location>
    <ligand>
        <name>Zn(2+)</name>
        <dbReference type="ChEBI" id="CHEBI:29105"/>
        <note>catalytic</note>
    </ligand>
</feature>
<evidence type="ECO:0000313" key="10">
    <source>
        <dbReference type="Proteomes" id="UP000462212"/>
    </source>
</evidence>
<protein>
    <recommendedName>
        <fullName evidence="3">Disintegrin and metalloproteinase domain-containing protein B</fullName>
    </recommendedName>
</protein>
<evidence type="ECO:0000256" key="2">
    <source>
        <dbReference type="ARBA" id="ARBA00056552"/>
    </source>
</evidence>
<dbReference type="InterPro" id="IPR001762">
    <property type="entry name" value="Disintegrin_dom"/>
</dbReference>
<accession>A0A8H8RDD8</accession>
<dbReference type="CDD" id="cd04271">
    <property type="entry name" value="ZnMc_ADAM_fungal"/>
    <property type="match status" value="1"/>
</dbReference>
<dbReference type="FunFam" id="4.10.70.10:FF:000003">
    <property type="entry name" value="Disintegrin and metalloproteinase domain-containing protein 17"/>
    <property type="match status" value="1"/>
</dbReference>
<dbReference type="PROSITE" id="PS50214">
    <property type="entry name" value="DISINTEGRIN_2"/>
    <property type="match status" value="1"/>
</dbReference>
<dbReference type="InterPro" id="IPR001590">
    <property type="entry name" value="Peptidase_M12B"/>
</dbReference>
<evidence type="ECO:0000259" key="8">
    <source>
        <dbReference type="PROSITE" id="PS50215"/>
    </source>
</evidence>
<dbReference type="SMART" id="SM00050">
    <property type="entry name" value="DISIN"/>
    <property type="match status" value="1"/>
</dbReference>
<keyword evidence="10" id="KW-1185">Reference proteome</keyword>
<dbReference type="Gene3D" id="3.40.390.10">
    <property type="entry name" value="Collagenase (Catalytic Domain)"/>
    <property type="match status" value="1"/>
</dbReference>
<comment type="function">
    <text evidence="2">Probable zinc protease.</text>
</comment>
<evidence type="ECO:0000256" key="6">
    <source>
        <dbReference type="SAM" id="Phobius"/>
    </source>
</evidence>
<feature type="binding site" evidence="4">
    <location>
        <position position="490"/>
    </location>
    <ligand>
        <name>Zn(2+)</name>
        <dbReference type="ChEBI" id="CHEBI:29105"/>
        <note>catalytic</note>
    </ligand>
</feature>
<keyword evidence="1" id="KW-1015">Disulfide bond</keyword>
<dbReference type="GO" id="GO:0006508">
    <property type="term" value="P:proteolysis"/>
    <property type="evidence" value="ECO:0007669"/>
    <property type="project" value="InterPro"/>
</dbReference>
<comment type="caution">
    <text evidence="4">Lacks conserved residue(s) required for the propagation of feature annotation.</text>
</comment>
<feature type="region of interest" description="Disordered" evidence="5">
    <location>
        <begin position="809"/>
        <end position="879"/>
    </location>
</feature>
<dbReference type="OrthoDB" id="5951731at2759"/>
<gene>
    <name evidence="9" type="primary">ADM-B</name>
    <name evidence="9" type="ORF">LSUB1_G007673</name>
</gene>
<evidence type="ECO:0000259" key="7">
    <source>
        <dbReference type="PROSITE" id="PS50214"/>
    </source>
</evidence>
<dbReference type="SUPFAM" id="SSF55486">
    <property type="entry name" value="Metalloproteases ('zincins'), catalytic domain"/>
    <property type="match status" value="1"/>
</dbReference>
<reference evidence="9 10" key="1">
    <citation type="submission" date="2018-05" db="EMBL/GenBank/DDBJ databases">
        <title>Genome sequencing and assembly of the regulated plant pathogen Lachnellula willkommii and related sister species for the development of diagnostic species identification markers.</title>
        <authorList>
            <person name="Giroux E."/>
            <person name="Bilodeau G."/>
        </authorList>
    </citation>
    <scope>NUCLEOTIDE SEQUENCE [LARGE SCALE GENOMIC DNA]</scope>
    <source>
        <strain evidence="9 10">CBS 197.66</strain>
    </source>
</reference>
<feature type="domain" description="Disintegrin" evidence="7">
    <location>
        <begin position="578"/>
        <end position="668"/>
    </location>
</feature>
<name>A0A8H8RDD8_9HELO</name>
<dbReference type="PANTHER" id="PTHR11905:SF159">
    <property type="entry name" value="ADAM METALLOPROTEASE"/>
    <property type="match status" value="1"/>
</dbReference>
<dbReference type="InterPro" id="IPR024079">
    <property type="entry name" value="MetalloPept_cat_dom_sf"/>
</dbReference>
<dbReference type="EMBL" id="QGMJ01001030">
    <property type="protein sequence ID" value="TVY32459.1"/>
    <property type="molecule type" value="Genomic_DNA"/>
</dbReference>
<keyword evidence="4" id="KW-0862">Zinc</keyword>
<dbReference type="AlphaFoldDB" id="A0A8H8RDD8"/>